<dbReference type="PANTHER" id="PTHR43428">
    <property type="entry name" value="ARSENATE REDUCTASE"/>
    <property type="match status" value="1"/>
</dbReference>
<dbReference type="SUPFAM" id="SSF52788">
    <property type="entry name" value="Phosphotyrosine protein phosphatases I"/>
    <property type="match status" value="1"/>
</dbReference>
<dbReference type="GO" id="GO:0004725">
    <property type="term" value="F:protein tyrosine phosphatase activity"/>
    <property type="evidence" value="ECO:0007669"/>
    <property type="project" value="UniProtKB-EC"/>
</dbReference>
<sequence length="59" mass="6357">MQVLRVLFLSTGNSYCSQMAGGWARSLKSDVIEPCSAGVATHDLNPNAVKFMKEAVVDI</sequence>
<dbReference type="Proteomes" id="UP000317909">
    <property type="component" value="Chromosome"/>
</dbReference>
<accession>A0A517TY02</accession>
<dbReference type="InterPro" id="IPR036196">
    <property type="entry name" value="Ptyr_pPase_sf"/>
</dbReference>
<dbReference type="EC" id="3.1.3.48" evidence="1"/>
<evidence type="ECO:0000313" key="2">
    <source>
        <dbReference type="Proteomes" id="UP000317909"/>
    </source>
</evidence>
<organism evidence="1 2">
    <name type="scientific">Lacipirellula limnantheis</name>
    <dbReference type="NCBI Taxonomy" id="2528024"/>
    <lineage>
        <taxon>Bacteria</taxon>
        <taxon>Pseudomonadati</taxon>
        <taxon>Planctomycetota</taxon>
        <taxon>Planctomycetia</taxon>
        <taxon>Pirellulales</taxon>
        <taxon>Lacipirellulaceae</taxon>
        <taxon>Lacipirellula</taxon>
    </lineage>
</organism>
<proteinExistence type="predicted"/>
<gene>
    <name evidence="1" type="primary">arsC_2</name>
    <name evidence="1" type="ORF">I41_24240</name>
</gene>
<reference evidence="1 2" key="1">
    <citation type="submission" date="2019-02" db="EMBL/GenBank/DDBJ databases">
        <title>Deep-cultivation of Planctomycetes and their phenomic and genomic characterization uncovers novel biology.</title>
        <authorList>
            <person name="Wiegand S."/>
            <person name="Jogler M."/>
            <person name="Boedeker C."/>
            <person name="Pinto D."/>
            <person name="Vollmers J."/>
            <person name="Rivas-Marin E."/>
            <person name="Kohn T."/>
            <person name="Peeters S.H."/>
            <person name="Heuer A."/>
            <person name="Rast P."/>
            <person name="Oberbeckmann S."/>
            <person name="Bunk B."/>
            <person name="Jeske O."/>
            <person name="Meyerdierks A."/>
            <person name="Storesund J.E."/>
            <person name="Kallscheuer N."/>
            <person name="Luecker S."/>
            <person name="Lage O.M."/>
            <person name="Pohl T."/>
            <person name="Merkel B.J."/>
            <person name="Hornburger P."/>
            <person name="Mueller R.-W."/>
            <person name="Bruemmer F."/>
            <person name="Labrenz M."/>
            <person name="Spormann A.M."/>
            <person name="Op den Camp H."/>
            <person name="Overmann J."/>
            <person name="Amann R."/>
            <person name="Jetten M.S.M."/>
            <person name="Mascher T."/>
            <person name="Medema M.H."/>
            <person name="Devos D.P."/>
            <person name="Kaster A.-K."/>
            <person name="Ovreas L."/>
            <person name="Rohde M."/>
            <person name="Galperin M.Y."/>
            <person name="Jogler C."/>
        </authorList>
    </citation>
    <scope>NUCLEOTIDE SEQUENCE [LARGE SCALE GENOMIC DNA]</scope>
    <source>
        <strain evidence="1 2">I41</strain>
    </source>
</reference>
<dbReference type="EMBL" id="CP036339">
    <property type="protein sequence ID" value="QDT73235.1"/>
    <property type="molecule type" value="Genomic_DNA"/>
</dbReference>
<name>A0A517TY02_9BACT</name>
<protein>
    <submittedName>
        <fullName evidence="1">Protein ArsC</fullName>
        <ecNumber evidence="1">3.1.3.48</ecNumber>
    </submittedName>
</protein>
<keyword evidence="1" id="KW-0378">Hydrolase</keyword>
<dbReference type="AlphaFoldDB" id="A0A517TY02"/>
<dbReference type="Gene3D" id="3.40.50.2300">
    <property type="match status" value="1"/>
</dbReference>
<dbReference type="PANTHER" id="PTHR43428:SF1">
    <property type="entry name" value="ARSENATE REDUCTASE"/>
    <property type="match status" value="1"/>
</dbReference>
<dbReference type="KEGG" id="llh:I41_24240"/>
<evidence type="ECO:0000313" key="1">
    <source>
        <dbReference type="EMBL" id="QDT73235.1"/>
    </source>
</evidence>
<keyword evidence="2" id="KW-1185">Reference proteome</keyword>